<proteinExistence type="predicted"/>
<dbReference type="Proteomes" id="UP001186974">
    <property type="component" value="Unassembled WGS sequence"/>
</dbReference>
<gene>
    <name evidence="1" type="ORF">LTS18_003514</name>
</gene>
<dbReference type="EMBL" id="JAWDJW010007162">
    <property type="protein sequence ID" value="KAK3062710.1"/>
    <property type="molecule type" value="Genomic_DNA"/>
</dbReference>
<name>A0ACC3D714_9PEZI</name>
<accession>A0ACC3D714</accession>
<keyword evidence="2" id="KW-1185">Reference proteome</keyword>
<evidence type="ECO:0000313" key="2">
    <source>
        <dbReference type="Proteomes" id="UP001186974"/>
    </source>
</evidence>
<reference evidence="1" key="1">
    <citation type="submission" date="2024-09" db="EMBL/GenBank/DDBJ databases">
        <title>Black Yeasts Isolated from many extreme environments.</title>
        <authorList>
            <person name="Coleine C."/>
            <person name="Stajich J.E."/>
            <person name="Selbmann L."/>
        </authorList>
    </citation>
    <scope>NUCLEOTIDE SEQUENCE</scope>
    <source>
        <strain evidence="1">CCFEE 5737</strain>
    </source>
</reference>
<protein>
    <submittedName>
        <fullName evidence="1">Uncharacterized protein</fullName>
    </submittedName>
</protein>
<comment type="caution">
    <text evidence="1">The sequence shown here is derived from an EMBL/GenBank/DDBJ whole genome shotgun (WGS) entry which is preliminary data.</text>
</comment>
<organism evidence="1 2">
    <name type="scientific">Coniosporium uncinatum</name>
    <dbReference type="NCBI Taxonomy" id="93489"/>
    <lineage>
        <taxon>Eukaryota</taxon>
        <taxon>Fungi</taxon>
        <taxon>Dikarya</taxon>
        <taxon>Ascomycota</taxon>
        <taxon>Pezizomycotina</taxon>
        <taxon>Dothideomycetes</taxon>
        <taxon>Dothideomycetes incertae sedis</taxon>
        <taxon>Coniosporium</taxon>
    </lineage>
</organism>
<sequence>MPSPNTKTPRVNRSPEGSRIRGTTPPNSASSGGLLPRFRKAVSTLTGKQNHSFQSLVEGTVTPPPSPTPAPKLTRGLTLAQAIRQSGSFSTDQLFDKSTYNSDNHPASNLEVELAETMSVGVDENEDANMEYDEGDGFVAVLLARDCSTEEEQLKAEYEVIEDAMMPTGRSHELVDQWNKLSAGCMEQAFFLSSTSRRDILREEVQ</sequence>
<evidence type="ECO:0000313" key="1">
    <source>
        <dbReference type="EMBL" id="KAK3062710.1"/>
    </source>
</evidence>